<dbReference type="SMART" id="SM01092">
    <property type="entry name" value="CO_deh_flav_C"/>
    <property type="match status" value="1"/>
</dbReference>
<evidence type="ECO:0000256" key="1">
    <source>
        <dbReference type="ARBA" id="ARBA00022630"/>
    </source>
</evidence>
<feature type="domain" description="FAD-binding PCMH-type" evidence="4">
    <location>
        <begin position="1"/>
        <end position="177"/>
    </location>
</feature>
<dbReference type="InterPro" id="IPR016166">
    <property type="entry name" value="FAD-bd_PCMH"/>
</dbReference>
<dbReference type="InterPro" id="IPR036318">
    <property type="entry name" value="FAD-bd_PCMH-like_sf"/>
</dbReference>
<keyword evidence="3" id="KW-0560">Oxidoreductase</keyword>
<comment type="caution">
    <text evidence="5">The sequence shown here is derived from an EMBL/GenBank/DDBJ whole genome shotgun (WGS) entry which is preliminary data.</text>
</comment>
<dbReference type="SUPFAM" id="SSF55447">
    <property type="entry name" value="CO dehydrogenase flavoprotein C-terminal domain-like"/>
    <property type="match status" value="1"/>
</dbReference>
<keyword evidence="2" id="KW-0274">FAD</keyword>
<name>A0ABP8GTG2_9BURK</name>
<dbReference type="Pfam" id="PF03450">
    <property type="entry name" value="CO_deh_flav_C"/>
    <property type="match status" value="1"/>
</dbReference>
<accession>A0ABP8GTG2</accession>
<dbReference type="Gene3D" id="3.30.465.10">
    <property type="match status" value="1"/>
</dbReference>
<dbReference type="PANTHER" id="PTHR42659:SF2">
    <property type="entry name" value="XANTHINE DEHYDROGENASE SUBUNIT C-RELATED"/>
    <property type="match status" value="1"/>
</dbReference>
<dbReference type="Proteomes" id="UP001501671">
    <property type="component" value="Unassembled WGS sequence"/>
</dbReference>
<protein>
    <submittedName>
        <fullName evidence="5">Xanthine dehydrogenase family protein subunit M</fullName>
    </submittedName>
</protein>
<proteinExistence type="predicted"/>
<dbReference type="SUPFAM" id="SSF56176">
    <property type="entry name" value="FAD-binding/transporter-associated domain-like"/>
    <property type="match status" value="1"/>
</dbReference>
<keyword evidence="1" id="KW-0285">Flavoprotein</keyword>
<evidence type="ECO:0000256" key="3">
    <source>
        <dbReference type="ARBA" id="ARBA00023002"/>
    </source>
</evidence>
<evidence type="ECO:0000313" key="6">
    <source>
        <dbReference type="Proteomes" id="UP001501671"/>
    </source>
</evidence>
<evidence type="ECO:0000259" key="4">
    <source>
        <dbReference type="PROSITE" id="PS51387"/>
    </source>
</evidence>
<keyword evidence="6" id="KW-1185">Reference proteome</keyword>
<dbReference type="InterPro" id="IPR036683">
    <property type="entry name" value="CO_DH_flav_C_dom_sf"/>
</dbReference>
<dbReference type="InterPro" id="IPR005107">
    <property type="entry name" value="CO_DH_flav_C"/>
</dbReference>
<evidence type="ECO:0000256" key="2">
    <source>
        <dbReference type="ARBA" id="ARBA00022827"/>
    </source>
</evidence>
<dbReference type="InterPro" id="IPR016167">
    <property type="entry name" value="FAD-bd_PCMH_sub1"/>
</dbReference>
<dbReference type="EMBL" id="BAABFO010000006">
    <property type="protein sequence ID" value="GAA4329590.1"/>
    <property type="molecule type" value="Genomic_DNA"/>
</dbReference>
<dbReference type="RefSeq" id="WP_345248210.1">
    <property type="nucleotide sequence ID" value="NZ_BAABFO010000006.1"/>
</dbReference>
<gene>
    <name evidence="5" type="ORF">GCM10023144_16590</name>
</gene>
<dbReference type="PROSITE" id="PS51387">
    <property type="entry name" value="FAD_PCMH"/>
    <property type="match status" value="1"/>
</dbReference>
<dbReference type="Pfam" id="PF00941">
    <property type="entry name" value="FAD_binding_5"/>
    <property type="match status" value="1"/>
</dbReference>
<reference evidence="6" key="1">
    <citation type="journal article" date="2019" name="Int. J. Syst. Evol. Microbiol.">
        <title>The Global Catalogue of Microorganisms (GCM) 10K type strain sequencing project: providing services to taxonomists for standard genome sequencing and annotation.</title>
        <authorList>
            <consortium name="The Broad Institute Genomics Platform"/>
            <consortium name="The Broad Institute Genome Sequencing Center for Infectious Disease"/>
            <person name="Wu L."/>
            <person name="Ma J."/>
        </authorList>
    </citation>
    <scope>NUCLEOTIDE SEQUENCE [LARGE SCALE GENOMIC DNA]</scope>
    <source>
        <strain evidence="6">JCM 17666</strain>
    </source>
</reference>
<dbReference type="InterPro" id="IPR002346">
    <property type="entry name" value="Mopterin_DH_FAD-bd"/>
</dbReference>
<dbReference type="Gene3D" id="3.30.43.10">
    <property type="entry name" value="Uridine Diphospho-n-acetylenolpyruvylglucosamine Reductase, domain 2"/>
    <property type="match status" value="1"/>
</dbReference>
<dbReference type="Gene3D" id="3.30.390.50">
    <property type="entry name" value="CO dehydrogenase flavoprotein, C-terminal domain"/>
    <property type="match status" value="1"/>
</dbReference>
<dbReference type="InterPro" id="IPR016169">
    <property type="entry name" value="FAD-bd_PCMH_sub2"/>
</dbReference>
<dbReference type="InterPro" id="IPR051312">
    <property type="entry name" value="Diverse_Substr_Oxidored"/>
</dbReference>
<evidence type="ECO:0000313" key="5">
    <source>
        <dbReference type="EMBL" id="GAA4329590.1"/>
    </source>
</evidence>
<dbReference type="PANTHER" id="PTHR42659">
    <property type="entry name" value="XANTHINE DEHYDROGENASE SUBUNIT C-RELATED"/>
    <property type="match status" value="1"/>
</dbReference>
<sequence length="294" mass="31515">MKAAPFEYERAESVEHACELLERHGFDAKLLAGGQSLVPMMAMRLARPAVLVDINRLQELKAIEDRGDAIAMGAGARQQAVKDDDALAARVPLLRHALHWVGHVQTRNRGTVGGSLVHADPSAELPLSAQVLEAEIVLRSARGTRTLTAREFFVGIMQTATEPDECAVEIRWPVWAGGGVGAAFEETSMRHGDFAIVAAAAQLQIDADGRCTRAAFGVAGVDGTPLAFPDIARELVGSRPGPAEFEAVADQLSRRIEPGDDLHASAAYRRHLAKVLTARVLAAARERSGAVRQQ</sequence>
<organism evidence="5 6">
    <name type="scientific">Pigmentiphaga soli</name>
    <dbReference type="NCBI Taxonomy" id="1007095"/>
    <lineage>
        <taxon>Bacteria</taxon>
        <taxon>Pseudomonadati</taxon>
        <taxon>Pseudomonadota</taxon>
        <taxon>Betaproteobacteria</taxon>
        <taxon>Burkholderiales</taxon>
        <taxon>Alcaligenaceae</taxon>
        <taxon>Pigmentiphaga</taxon>
    </lineage>
</organism>